<evidence type="ECO:0000259" key="2">
    <source>
        <dbReference type="Pfam" id="PF12706"/>
    </source>
</evidence>
<evidence type="ECO:0000313" key="3">
    <source>
        <dbReference type="EMBL" id="ETW41550.1"/>
    </source>
</evidence>
<evidence type="ECO:0000313" key="4">
    <source>
        <dbReference type="Proteomes" id="UP000019114"/>
    </source>
</evidence>
<dbReference type="Proteomes" id="UP000019114">
    <property type="component" value="Unassembled WGS sequence"/>
</dbReference>
<proteinExistence type="predicted"/>
<organism evidence="3 4">
    <name type="scientific">Plasmodium falciparum NF135/5.C10</name>
    <dbReference type="NCBI Taxonomy" id="1036726"/>
    <lineage>
        <taxon>Eukaryota</taxon>
        <taxon>Sar</taxon>
        <taxon>Alveolata</taxon>
        <taxon>Apicomplexa</taxon>
        <taxon>Aconoidasida</taxon>
        <taxon>Haemosporida</taxon>
        <taxon>Plasmodiidae</taxon>
        <taxon>Plasmodium</taxon>
        <taxon>Plasmodium (Laverania)</taxon>
    </lineage>
</organism>
<keyword evidence="1" id="KW-0472">Membrane</keyword>
<dbReference type="OrthoDB" id="341300at2759"/>
<dbReference type="SUPFAM" id="SSF56281">
    <property type="entry name" value="Metallo-hydrolase/oxidoreductase"/>
    <property type="match status" value="1"/>
</dbReference>
<reference evidence="3 4" key="2">
    <citation type="submission" date="2013-02" db="EMBL/GenBank/DDBJ databases">
        <title>The Genome Sequence of Plasmodium falciparum NF135/5.C10.</title>
        <authorList>
            <consortium name="The Broad Institute Genome Sequencing Platform"/>
            <consortium name="The Broad Institute Genome Sequencing Center for Infectious Disease"/>
            <person name="Neafsey D."/>
            <person name="Cheeseman I."/>
            <person name="Volkman S."/>
            <person name="Adams J."/>
            <person name="Walker B."/>
            <person name="Young S.K."/>
            <person name="Zeng Q."/>
            <person name="Gargeya S."/>
            <person name="Fitzgerald M."/>
            <person name="Haas B."/>
            <person name="Abouelleil A."/>
            <person name="Alvarado L."/>
            <person name="Arachchi H.M."/>
            <person name="Berlin A.M."/>
            <person name="Chapman S.B."/>
            <person name="Dewar J."/>
            <person name="Goldberg J."/>
            <person name="Griggs A."/>
            <person name="Gujja S."/>
            <person name="Hansen M."/>
            <person name="Howarth C."/>
            <person name="Imamovic A."/>
            <person name="Larimer J."/>
            <person name="McCowan C."/>
            <person name="Murphy C."/>
            <person name="Neiman D."/>
            <person name="Pearson M."/>
            <person name="Priest M."/>
            <person name="Roberts A."/>
            <person name="Saif S."/>
            <person name="Shea T."/>
            <person name="Sisk P."/>
            <person name="Sykes S."/>
            <person name="Wortman J."/>
            <person name="Nusbaum C."/>
            <person name="Birren B."/>
        </authorList>
    </citation>
    <scope>NUCLEOTIDE SEQUENCE [LARGE SCALE GENOMIC DNA]</scope>
    <source>
        <strain evidence="3 4">NF135/5.C10</strain>
    </source>
</reference>
<evidence type="ECO:0000256" key="1">
    <source>
        <dbReference type="SAM" id="Phobius"/>
    </source>
</evidence>
<dbReference type="PANTHER" id="PTHR42663">
    <property type="entry name" value="HYDROLASE C777.06C-RELATED-RELATED"/>
    <property type="match status" value="1"/>
</dbReference>
<dbReference type="InterPro" id="IPR001279">
    <property type="entry name" value="Metallo-B-lactamas"/>
</dbReference>
<dbReference type="Pfam" id="PF12706">
    <property type="entry name" value="Lactamase_B_2"/>
    <property type="match status" value="1"/>
</dbReference>
<keyword evidence="1" id="KW-1133">Transmembrane helix</keyword>
<keyword evidence="1" id="KW-0812">Transmembrane</keyword>
<accession>W4IEI4</accession>
<dbReference type="Gene3D" id="3.60.15.10">
    <property type="entry name" value="Ribonuclease Z/Hydroxyacylglutathione hydrolase-like"/>
    <property type="match status" value="1"/>
</dbReference>
<dbReference type="Pfam" id="PF23023">
    <property type="entry name" value="Anti-Pycsar_Apyc1"/>
    <property type="match status" value="1"/>
</dbReference>
<sequence>MHKFFLVGTGSSSSIPKLSHAFKNILNTNNNEIKIEEYEKNLSSEDFECVDKFVEDISSKGLESIDELNNLYLKKKYPHVKDIRCYTCYDAMSNNSKNKRNNISILLKSNDSYVLIDVGKTFRDSILRNKDKINFYKINLHSVLISHSHTDALNGIDDLRDLQEFNKVQYDDVYYYTPKKIIDVYVNDVSYDRLRRGYDYLVHKRTENIFYSKIAALNIHVIKDEKYNKILSEKTTLDDIIESDGCEIKKENCIKNVEEEIYNKNNKACQTNQSNYDDGKYIDNCINIHTYKKKDEYGFIYTQFDNDKNIRFIPFHHGKNYICIGYIIGNTNKLVYISDCSKLPNYILEYIKKMGSIDILIIDALFYKRKHYSHFSLYESINIALQIKPKQVFFIGMSCDIEHNITNLFLEKLSAKYSDNIYIYIYIYNIYTFLYILKKAIILLFPFPSYF</sequence>
<dbReference type="AlphaFoldDB" id="W4IEI4"/>
<reference evidence="3 4" key="1">
    <citation type="submission" date="2013-02" db="EMBL/GenBank/DDBJ databases">
        <title>The Genome Annotation of Plasmodium falciparum NF135/5.C10.</title>
        <authorList>
            <consortium name="The Broad Institute Genome Sequencing Platform"/>
            <consortium name="The Broad Institute Genome Sequencing Center for Infectious Disease"/>
            <person name="Neafsey D."/>
            <person name="Hoffman S."/>
            <person name="Volkman S."/>
            <person name="Rosenthal P."/>
            <person name="Walker B."/>
            <person name="Young S.K."/>
            <person name="Zeng Q."/>
            <person name="Gargeya S."/>
            <person name="Fitzgerald M."/>
            <person name="Haas B."/>
            <person name="Abouelleil A."/>
            <person name="Allen A.W."/>
            <person name="Alvarado L."/>
            <person name="Arachchi H.M."/>
            <person name="Berlin A.M."/>
            <person name="Chapman S.B."/>
            <person name="Gainer-Dewar J."/>
            <person name="Goldberg J."/>
            <person name="Griggs A."/>
            <person name="Gujja S."/>
            <person name="Hansen M."/>
            <person name="Howarth C."/>
            <person name="Imamovic A."/>
            <person name="Ireland A."/>
            <person name="Larimer J."/>
            <person name="McCowan C."/>
            <person name="Murphy C."/>
            <person name="Pearson M."/>
            <person name="Poon T.W."/>
            <person name="Priest M."/>
            <person name="Roberts A."/>
            <person name="Saif S."/>
            <person name="Shea T."/>
            <person name="Sisk P."/>
            <person name="Sykes S."/>
            <person name="Wortman J."/>
            <person name="Nusbaum C."/>
            <person name="Birren B."/>
        </authorList>
    </citation>
    <scope>NUCLEOTIDE SEQUENCE [LARGE SCALE GENOMIC DNA]</scope>
    <source>
        <strain evidence="3 4">NF135/5.C10</strain>
    </source>
</reference>
<dbReference type="EMBL" id="KI926058">
    <property type="protein sequence ID" value="ETW41550.1"/>
    <property type="molecule type" value="Genomic_DNA"/>
</dbReference>
<feature type="transmembrane region" description="Helical" evidence="1">
    <location>
        <begin position="421"/>
        <end position="437"/>
    </location>
</feature>
<dbReference type="InterPro" id="IPR036866">
    <property type="entry name" value="RibonucZ/Hydroxyglut_hydro"/>
</dbReference>
<feature type="domain" description="Metallo-beta-lactamase" evidence="2">
    <location>
        <begin position="306"/>
        <end position="396"/>
    </location>
</feature>
<protein>
    <recommendedName>
        <fullName evidence="2">Metallo-beta-lactamase domain-containing protein</fullName>
    </recommendedName>
</protein>
<dbReference type="PANTHER" id="PTHR42663:SF6">
    <property type="entry name" value="HYDROLASE C777.06C-RELATED"/>
    <property type="match status" value="1"/>
</dbReference>
<name>W4IEI4_PLAFA</name>
<gene>
    <name evidence="3" type="ORF">PFNF135_04197</name>
</gene>